<name>A0A0F8XT77_9ZZZZ</name>
<feature type="non-terminal residue" evidence="1">
    <location>
        <position position="1"/>
    </location>
</feature>
<evidence type="ECO:0008006" key="2">
    <source>
        <dbReference type="Google" id="ProtNLM"/>
    </source>
</evidence>
<accession>A0A0F8XT77</accession>
<organism evidence="1">
    <name type="scientific">marine sediment metagenome</name>
    <dbReference type="NCBI Taxonomy" id="412755"/>
    <lineage>
        <taxon>unclassified sequences</taxon>
        <taxon>metagenomes</taxon>
        <taxon>ecological metagenomes</taxon>
    </lineage>
</organism>
<comment type="caution">
    <text evidence="1">The sequence shown here is derived from an EMBL/GenBank/DDBJ whole genome shotgun (WGS) entry which is preliminary data.</text>
</comment>
<proteinExistence type="predicted"/>
<dbReference type="AlphaFoldDB" id="A0A0F8XT77"/>
<gene>
    <name evidence="1" type="ORF">LCGC14_2984560</name>
</gene>
<dbReference type="EMBL" id="LAZR01061037">
    <property type="protein sequence ID" value="KKK64405.1"/>
    <property type="molecule type" value="Genomic_DNA"/>
</dbReference>
<protein>
    <recommendedName>
        <fullName evidence="2">N-acetyltransferase domain-containing protein</fullName>
    </recommendedName>
</protein>
<sequence length="33" mass="4028">AKPFYERRGYEVKYQLDNYPCSGTRYFMEKSLS</sequence>
<evidence type="ECO:0000313" key="1">
    <source>
        <dbReference type="EMBL" id="KKK64405.1"/>
    </source>
</evidence>
<reference evidence="1" key="1">
    <citation type="journal article" date="2015" name="Nature">
        <title>Complex archaea that bridge the gap between prokaryotes and eukaryotes.</title>
        <authorList>
            <person name="Spang A."/>
            <person name="Saw J.H."/>
            <person name="Jorgensen S.L."/>
            <person name="Zaremba-Niedzwiedzka K."/>
            <person name="Martijn J."/>
            <person name="Lind A.E."/>
            <person name="van Eijk R."/>
            <person name="Schleper C."/>
            <person name="Guy L."/>
            <person name="Ettema T.J."/>
        </authorList>
    </citation>
    <scope>NUCLEOTIDE SEQUENCE</scope>
</reference>